<evidence type="ECO:0000256" key="1">
    <source>
        <dbReference type="ARBA" id="ARBA00022598"/>
    </source>
</evidence>
<dbReference type="GO" id="GO:0004077">
    <property type="term" value="F:biotin--[biotin carboxyl-carrier protein] ligase activity"/>
    <property type="evidence" value="ECO:0007669"/>
    <property type="project" value="InterPro"/>
</dbReference>
<dbReference type="RefSeq" id="WP_109605799.1">
    <property type="nucleotide sequence ID" value="NZ_QGGI01000017.1"/>
</dbReference>
<dbReference type="PROSITE" id="PS51733">
    <property type="entry name" value="BPL_LPL_CATALYTIC"/>
    <property type="match status" value="1"/>
</dbReference>
<keyword evidence="1 3" id="KW-0436">Ligase</keyword>
<dbReference type="GO" id="GO:0005737">
    <property type="term" value="C:cytoplasm"/>
    <property type="evidence" value="ECO:0007669"/>
    <property type="project" value="TreeGrafter"/>
</dbReference>
<dbReference type="Pfam" id="PF03099">
    <property type="entry name" value="BPL_LplA_LipB"/>
    <property type="match status" value="1"/>
</dbReference>
<keyword evidence="4" id="KW-1185">Reference proteome</keyword>
<gene>
    <name evidence="3" type="ORF">C7380_11755</name>
</gene>
<sequence length="248" mass="28454">MIGENYIHFYDIDSTNNYLKNNWRNLPSETVVRASVQNSGYGRKGNHWSSELGGLWYSVLFKPKSRPLNPWHYVRVFSLAIYDTLAKYSINAKIKWPNDLLVNDKKICGIVGESIITGKVPNAIIVGIGINVNNDIPYHLKNYAVNLKSLIDKEVSVEKIMNEINHKAYNSYYLRYLKEKSVSVITKKWLKVLNIKINDEVTLINLNEKKENVFIEKITPDYLEVIDIDGNIKKIYAGEISVRKSGGK</sequence>
<dbReference type="NCBIfam" id="TIGR00121">
    <property type="entry name" value="birA_ligase"/>
    <property type="match status" value="1"/>
</dbReference>
<dbReference type="InterPro" id="IPR004143">
    <property type="entry name" value="BPL_LPL_catalytic"/>
</dbReference>
<accession>A0AA45C5F7</accession>
<name>A0AA45C5F7_9BACT</name>
<comment type="caution">
    <text evidence="3">The sequence shown here is derived from an EMBL/GenBank/DDBJ whole genome shotgun (WGS) entry which is preliminary data.</text>
</comment>
<evidence type="ECO:0000313" key="4">
    <source>
        <dbReference type="Proteomes" id="UP000245921"/>
    </source>
</evidence>
<evidence type="ECO:0000313" key="3">
    <source>
        <dbReference type="EMBL" id="PWJ88765.1"/>
    </source>
</evidence>
<protein>
    <submittedName>
        <fullName evidence="3">BirA family biotin operon repressor/biotin-[acetyl-CoA-carboxylase] ligase</fullName>
    </submittedName>
</protein>
<dbReference type="EMBL" id="QGGI01000017">
    <property type="protein sequence ID" value="PWJ88765.1"/>
    <property type="molecule type" value="Genomic_DNA"/>
</dbReference>
<dbReference type="SUPFAM" id="SSF55681">
    <property type="entry name" value="Class II aaRS and biotin synthetases"/>
    <property type="match status" value="1"/>
</dbReference>
<dbReference type="InterPro" id="IPR004408">
    <property type="entry name" value="Biotin_CoA_COase_ligase"/>
</dbReference>
<reference evidence="3 4" key="1">
    <citation type="submission" date="2018-05" db="EMBL/GenBank/DDBJ databases">
        <title>Genomic Encyclopedia of Type Strains, Phase IV (KMG-IV): sequencing the most valuable type-strain genomes for metagenomic binning, comparative biology and taxonomic classification.</title>
        <authorList>
            <person name="Goeker M."/>
        </authorList>
    </citation>
    <scope>NUCLEOTIDE SEQUENCE [LARGE SCALE GENOMIC DNA]</scope>
    <source>
        <strain evidence="3 4">DSM 24906</strain>
    </source>
</reference>
<organism evidence="3 4">
    <name type="scientific">Oceanotoga teriensis</name>
    <dbReference type="NCBI Taxonomy" id="515440"/>
    <lineage>
        <taxon>Bacteria</taxon>
        <taxon>Thermotogati</taxon>
        <taxon>Thermotogota</taxon>
        <taxon>Thermotogae</taxon>
        <taxon>Petrotogales</taxon>
        <taxon>Petrotogaceae</taxon>
        <taxon>Oceanotoga</taxon>
    </lineage>
</organism>
<dbReference type="AlphaFoldDB" id="A0AA45C5F7"/>
<dbReference type="PANTHER" id="PTHR12835">
    <property type="entry name" value="BIOTIN PROTEIN LIGASE"/>
    <property type="match status" value="1"/>
</dbReference>
<dbReference type="CDD" id="cd16442">
    <property type="entry name" value="BPL"/>
    <property type="match status" value="1"/>
</dbReference>
<dbReference type="Proteomes" id="UP000245921">
    <property type="component" value="Unassembled WGS sequence"/>
</dbReference>
<dbReference type="PANTHER" id="PTHR12835:SF5">
    <property type="entry name" value="BIOTIN--PROTEIN LIGASE"/>
    <property type="match status" value="1"/>
</dbReference>
<dbReference type="InterPro" id="IPR045864">
    <property type="entry name" value="aa-tRNA-synth_II/BPL/LPL"/>
</dbReference>
<feature type="domain" description="BPL/LPL catalytic" evidence="2">
    <location>
        <begin position="1"/>
        <end position="176"/>
    </location>
</feature>
<dbReference type="Gene3D" id="3.30.930.10">
    <property type="entry name" value="Bira Bifunctional Protein, Domain 2"/>
    <property type="match status" value="1"/>
</dbReference>
<proteinExistence type="predicted"/>
<evidence type="ECO:0000259" key="2">
    <source>
        <dbReference type="PROSITE" id="PS51733"/>
    </source>
</evidence>